<dbReference type="InterPro" id="IPR011701">
    <property type="entry name" value="MFS"/>
</dbReference>
<name>A0A7J5JAC6_BACT4</name>
<feature type="transmembrane region" description="Helical" evidence="4">
    <location>
        <begin position="76"/>
        <end position="94"/>
    </location>
</feature>
<feature type="non-terminal residue" evidence="6">
    <location>
        <position position="136"/>
    </location>
</feature>
<dbReference type="AlphaFoldDB" id="A0A7J5JAC6"/>
<evidence type="ECO:0000313" key="6">
    <source>
        <dbReference type="EMBL" id="KAB4446241.1"/>
    </source>
</evidence>
<dbReference type="SUPFAM" id="SSF103473">
    <property type="entry name" value="MFS general substrate transporter"/>
    <property type="match status" value="1"/>
</dbReference>
<reference evidence="6 7" key="1">
    <citation type="journal article" date="2019" name="Nat. Med.">
        <title>A library of human gut bacterial isolates paired with longitudinal multiomics data enables mechanistic microbiome research.</title>
        <authorList>
            <person name="Poyet M."/>
            <person name="Groussin M."/>
            <person name="Gibbons S.M."/>
            <person name="Avila-Pacheco J."/>
            <person name="Jiang X."/>
            <person name="Kearney S.M."/>
            <person name="Perrotta A.R."/>
            <person name="Berdy B."/>
            <person name="Zhao S."/>
            <person name="Lieberman T.D."/>
            <person name="Swanson P.K."/>
            <person name="Smith M."/>
            <person name="Roesemann S."/>
            <person name="Alexander J.E."/>
            <person name="Rich S.A."/>
            <person name="Livny J."/>
            <person name="Vlamakis H."/>
            <person name="Clish C."/>
            <person name="Bullock K."/>
            <person name="Deik A."/>
            <person name="Scott J."/>
            <person name="Pierce K.A."/>
            <person name="Xavier R.J."/>
            <person name="Alm E.J."/>
        </authorList>
    </citation>
    <scope>NUCLEOTIDE SEQUENCE [LARGE SCALE GENOMIC DNA]</scope>
    <source>
        <strain evidence="6 7">BIOML-A165</strain>
    </source>
</reference>
<dbReference type="Proteomes" id="UP000460317">
    <property type="component" value="Unassembled WGS sequence"/>
</dbReference>
<accession>A0A7J5JAC6</accession>
<evidence type="ECO:0000256" key="1">
    <source>
        <dbReference type="ARBA" id="ARBA00022692"/>
    </source>
</evidence>
<proteinExistence type="predicted"/>
<evidence type="ECO:0000256" key="4">
    <source>
        <dbReference type="SAM" id="Phobius"/>
    </source>
</evidence>
<dbReference type="InterPro" id="IPR052714">
    <property type="entry name" value="MFS_Exporter"/>
</dbReference>
<feature type="domain" description="Major facilitator superfamily (MFS) profile" evidence="5">
    <location>
        <begin position="9"/>
        <end position="136"/>
    </location>
</feature>
<feature type="transmembrane region" description="Helical" evidence="4">
    <location>
        <begin position="100"/>
        <end position="122"/>
    </location>
</feature>
<evidence type="ECO:0000256" key="3">
    <source>
        <dbReference type="ARBA" id="ARBA00023136"/>
    </source>
</evidence>
<keyword evidence="2 4" id="KW-1133">Transmembrane helix</keyword>
<keyword evidence="1 4" id="KW-0812">Transmembrane</keyword>
<dbReference type="InterPro" id="IPR020846">
    <property type="entry name" value="MFS_dom"/>
</dbReference>
<gene>
    <name evidence="6" type="ORF">GAN93_25310</name>
</gene>
<feature type="transmembrane region" description="Helical" evidence="4">
    <location>
        <begin position="12"/>
        <end position="34"/>
    </location>
</feature>
<dbReference type="PANTHER" id="PTHR23531">
    <property type="entry name" value="QUINOLENE RESISTANCE PROTEIN NORA"/>
    <property type="match status" value="1"/>
</dbReference>
<sequence length="136" mass="15129">MKDKLITKNYIEILAANFLLFFGFWLLMPVLPFYLAEVFDANKTTIGAVLSCYTIAALCIRPFSGYLLDTFARKPLYLLAYFTFTAIFGGYLIAGTLTLFILFRIIHGVSFGMVTVSGNTIVIDIMPSSRRGEGLG</sequence>
<protein>
    <submittedName>
        <fullName evidence="6">MFS transporter</fullName>
    </submittedName>
</protein>
<keyword evidence="3 4" id="KW-0472">Membrane</keyword>
<dbReference type="InterPro" id="IPR036259">
    <property type="entry name" value="MFS_trans_sf"/>
</dbReference>
<dbReference type="PANTHER" id="PTHR23531:SF2">
    <property type="entry name" value="PERMEASE"/>
    <property type="match status" value="1"/>
</dbReference>
<dbReference type="EMBL" id="WCSB01000081">
    <property type="protein sequence ID" value="KAB4446241.1"/>
    <property type="molecule type" value="Genomic_DNA"/>
</dbReference>
<dbReference type="Pfam" id="PF07690">
    <property type="entry name" value="MFS_1"/>
    <property type="match status" value="1"/>
</dbReference>
<evidence type="ECO:0000313" key="7">
    <source>
        <dbReference type="Proteomes" id="UP000460317"/>
    </source>
</evidence>
<dbReference type="Gene3D" id="1.20.1250.20">
    <property type="entry name" value="MFS general substrate transporter like domains"/>
    <property type="match status" value="1"/>
</dbReference>
<dbReference type="GO" id="GO:0022857">
    <property type="term" value="F:transmembrane transporter activity"/>
    <property type="evidence" value="ECO:0007669"/>
    <property type="project" value="InterPro"/>
</dbReference>
<dbReference type="PROSITE" id="PS50850">
    <property type="entry name" value="MFS"/>
    <property type="match status" value="1"/>
</dbReference>
<feature type="transmembrane region" description="Helical" evidence="4">
    <location>
        <begin position="46"/>
        <end position="64"/>
    </location>
</feature>
<evidence type="ECO:0000259" key="5">
    <source>
        <dbReference type="PROSITE" id="PS50850"/>
    </source>
</evidence>
<evidence type="ECO:0000256" key="2">
    <source>
        <dbReference type="ARBA" id="ARBA00022989"/>
    </source>
</evidence>
<organism evidence="6 7">
    <name type="scientific">Bacteroides thetaiotaomicron</name>
    <dbReference type="NCBI Taxonomy" id="818"/>
    <lineage>
        <taxon>Bacteria</taxon>
        <taxon>Pseudomonadati</taxon>
        <taxon>Bacteroidota</taxon>
        <taxon>Bacteroidia</taxon>
        <taxon>Bacteroidales</taxon>
        <taxon>Bacteroidaceae</taxon>
        <taxon>Bacteroides</taxon>
    </lineage>
</organism>
<comment type="caution">
    <text evidence="6">The sequence shown here is derived from an EMBL/GenBank/DDBJ whole genome shotgun (WGS) entry which is preliminary data.</text>
</comment>